<keyword evidence="4" id="KW-0472">Membrane</keyword>
<dbReference type="Pfam" id="PF00488">
    <property type="entry name" value="MutS_V"/>
    <property type="match status" value="1"/>
</dbReference>
<dbReference type="SMART" id="SM00534">
    <property type="entry name" value="MUTSac"/>
    <property type="match status" value="1"/>
</dbReference>
<evidence type="ECO:0000313" key="8">
    <source>
        <dbReference type="Proteomes" id="UP000557307"/>
    </source>
</evidence>
<keyword evidence="8" id="KW-1185">Reference proteome</keyword>
<organism evidence="7 8">
    <name type="scientific">Rhabdobacter roseus</name>
    <dbReference type="NCBI Taxonomy" id="1655419"/>
    <lineage>
        <taxon>Bacteria</taxon>
        <taxon>Pseudomonadati</taxon>
        <taxon>Bacteroidota</taxon>
        <taxon>Cytophagia</taxon>
        <taxon>Cytophagales</taxon>
        <taxon>Cytophagaceae</taxon>
        <taxon>Rhabdobacter</taxon>
    </lineage>
</organism>
<dbReference type="Proteomes" id="UP000557307">
    <property type="component" value="Unassembled WGS sequence"/>
</dbReference>
<feature type="transmembrane region" description="Helical" evidence="4">
    <location>
        <begin position="50"/>
        <end position="67"/>
    </location>
</feature>
<dbReference type="Gene3D" id="3.40.50.300">
    <property type="entry name" value="P-loop containing nucleotide triphosphate hydrolases"/>
    <property type="match status" value="1"/>
</dbReference>
<dbReference type="SUPFAM" id="SSF52540">
    <property type="entry name" value="P-loop containing nucleoside triphosphate hydrolases"/>
    <property type="match status" value="1"/>
</dbReference>
<dbReference type="GO" id="GO:0005829">
    <property type="term" value="C:cytosol"/>
    <property type="evidence" value="ECO:0007669"/>
    <property type="project" value="TreeGrafter"/>
</dbReference>
<keyword evidence="4" id="KW-0812">Transmembrane</keyword>
<dbReference type="SUPFAM" id="SSF48334">
    <property type="entry name" value="DNA repair protein MutS, domain III"/>
    <property type="match status" value="1"/>
</dbReference>
<gene>
    <name evidence="7" type="ORF">HNQ92_001786</name>
</gene>
<reference evidence="7 8" key="1">
    <citation type="submission" date="2020-08" db="EMBL/GenBank/DDBJ databases">
        <title>Genomic Encyclopedia of Type Strains, Phase IV (KMG-IV): sequencing the most valuable type-strain genomes for metagenomic binning, comparative biology and taxonomic classification.</title>
        <authorList>
            <person name="Goeker M."/>
        </authorList>
    </citation>
    <scope>NUCLEOTIDE SEQUENCE [LARGE SCALE GENOMIC DNA]</scope>
    <source>
        <strain evidence="7 8">DSM 105074</strain>
    </source>
</reference>
<dbReference type="GO" id="GO:0030983">
    <property type="term" value="F:mismatched DNA binding"/>
    <property type="evidence" value="ECO:0007669"/>
    <property type="project" value="InterPro"/>
</dbReference>
<evidence type="ECO:0000256" key="2">
    <source>
        <dbReference type="ARBA" id="ARBA00022840"/>
    </source>
</evidence>
<feature type="domain" description="DNA mismatch repair protein MutS core" evidence="5">
    <location>
        <begin position="121"/>
        <end position="417"/>
    </location>
</feature>
<evidence type="ECO:0000256" key="3">
    <source>
        <dbReference type="ARBA" id="ARBA00023125"/>
    </source>
</evidence>
<dbReference type="InterPro" id="IPR007696">
    <property type="entry name" value="DNA_mismatch_repair_MutS_core"/>
</dbReference>
<keyword evidence="1" id="KW-0547">Nucleotide-binding</keyword>
<accession>A0A840TUJ9</accession>
<feature type="transmembrane region" description="Helical" evidence="4">
    <location>
        <begin position="209"/>
        <end position="228"/>
    </location>
</feature>
<evidence type="ECO:0000256" key="4">
    <source>
        <dbReference type="SAM" id="Phobius"/>
    </source>
</evidence>
<dbReference type="RefSeq" id="WP_184173242.1">
    <property type="nucleotide sequence ID" value="NZ_JACHGF010000002.1"/>
</dbReference>
<dbReference type="GO" id="GO:0006298">
    <property type="term" value="P:mismatch repair"/>
    <property type="evidence" value="ECO:0007669"/>
    <property type="project" value="InterPro"/>
</dbReference>
<dbReference type="PANTHER" id="PTHR11361:SF99">
    <property type="entry name" value="DNA MISMATCH REPAIR PROTEIN"/>
    <property type="match status" value="1"/>
</dbReference>
<protein>
    <submittedName>
        <fullName evidence="7">ABC-type multidrug transport system fused ATPase/permease subunit</fullName>
    </submittedName>
</protein>
<dbReference type="AlphaFoldDB" id="A0A840TUJ9"/>
<name>A0A840TUJ9_9BACT</name>
<dbReference type="InterPro" id="IPR036187">
    <property type="entry name" value="DNA_mismatch_repair_MutS_sf"/>
</dbReference>
<evidence type="ECO:0000313" key="7">
    <source>
        <dbReference type="EMBL" id="MBB5283660.1"/>
    </source>
</evidence>
<proteinExistence type="predicted"/>
<dbReference type="GO" id="GO:0005524">
    <property type="term" value="F:ATP binding"/>
    <property type="evidence" value="ECO:0007669"/>
    <property type="project" value="UniProtKB-KW"/>
</dbReference>
<dbReference type="PANTHER" id="PTHR11361">
    <property type="entry name" value="DNA MISMATCH REPAIR PROTEIN MUTS FAMILY MEMBER"/>
    <property type="match status" value="1"/>
</dbReference>
<dbReference type="InterPro" id="IPR045076">
    <property type="entry name" value="MutS"/>
</dbReference>
<dbReference type="InterPro" id="IPR000432">
    <property type="entry name" value="DNA_mismatch_repair_MutS_C"/>
</dbReference>
<sequence length="613" mass="69041">MTIYKNNLQEYEATLSKLAQASNRLSTLRLLAFIISATAIIIVANARVLPLLLLVVPLCFVGFALLIKRYNQVTSLKQHTTFLKEINEQELVRLENKLSGFPTGQTFSSRSHAYVSDLDIFGAHSLFQLINRATTESGQALLASWLAEPAPKSVILERQKAVQELTPKLGWRQDFQASGLPFKNAKSDYDKLLAWIEKPVLLLPHQTRYLAVSILLAVVSTAAALYFLRHVFTSDWLVSSLPLVLLLFINSRVLKKVSTIAEEIIESTQHNVKTVGGYQALIARIEGESFDSEVLQRLQSTFSQQHYSAVSEIKKLKNILEVFQLRGTKKEIGRNTMYSIFNTLWLLDIHWILQTEKWKYKNGDHLRTWASSVSEFEVLSSLAGFAYSNPSFTFPEIKEEPYSIHFESLGHPLISAEKRACNDFSLENRGEIMMITGSNMAGKSTFLRTVGVNLVLALMGAPCCAKAGRVSHMKIFTSMRTQDNLEEGISSFYAELKRIEQLLKLIESGEAIFFLLDEMFKGTNSQDRYKGGVSLIKQLSELNAFGMISTHDLELAKLAENHQTVENFSFNSEIREGEIIFNYALTEGICTDFNASELMKRSGIKILSTLDEQ</sequence>
<dbReference type="Pfam" id="PF05192">
    <property type="entry name" value="MutS_III"/>
    <property type="match status" value="1"/>
</dbReference>
<keyword evidence="2" id="KW-0067">ATP-binding</keyword>
<dbReference type="InterPro" id="IPR027417">
    <property type="entry name" value="P-loop_NTPase"/>
</dbReference>
<feature type="transmembrane region" description="Helical" evidence="4">
    <location>
        <begin position="27"/>
        <end position="44"/>
    </location>
</feature>
<keyword evidence="3" id="KW-0238">DNA-binding</keyword>
<dbReference type="SMART" id="SM00533">
    <property type="entry name" value="MUTSd"/>
    <property type="match status" value="1"/>
</dbReference>
<feature type="domain" description="DNA mismatch repair proteins mutS family" evidence="6">
    <location>
        <begin position="430"/>
        <end position="608"/>
    </location>
</feature>
<dbReference type="Gene3D" id="1.10.1420.10">
    <property type="match status" value="1"/>
</dbReference>
<evidence type="ECO:0000259" key="6">
    <source>
        <dbReference type="SMART" id="SM00534"/>
    </source>
</evidence>
<evidence type="ECO:0000256" key="1">
    <source>
        <dbReference type="ARBA" id="ARBA00022741"/>
    </source>
</evidence>
<dbReference type="GO" id="GO:0140664">
    <property type="term" value="F:ATP-dependent DNA damage sensor activity"/>
    <property type="evidence" value="ECO:0007669"/>
    <property type="project" value="InterPro"/>
</dbReference>
<comment type="caution">
    <text evidence="7">The sequence shown here is derived from an EMBL/GenBank/DDBJ whole genome shotgun (WGS) entry which is preliminary data.</text>
</comment>
<dbReference type="EMBL" id="JACHGF010000002">
    <property type="protein sequence ID" value="MBB5283660.1"/>
    <property type="molecule type" value="Genomic_DNA"/>
</dbReference>
<keyword evidence="4" id="KW-1133">Transmembrane helix</keyword>
<evidence type="ECO:0000259" key="5">
    <source>
        <dbReference type="SMART" id="SM00533"/>
    </source>
</evidence>